<gene>
    <name evidence="2" type="ORF">AVEN_199406_1</name>
    <name evidence="3" type="ORF">AVEN_264088_1</name>
</gene>
<protein>
    <submittedName>
        <fullName evidence="2">Uncharacterized protein</fullName>
    </submittedName>
</protein>
<dbReference type="Proteomes" id="UP000499080">
    <property type="component" value="Unassembled WGS sequence"/>
</dbReference>
<evidence type="ECO:0000313" key="4">
    <source>
        <dbReference type="Proteomes" id="UP000499080"/>
    </source>
</evidence>
<evidence type="ECO:0000313" key="2">
    <source>
        <dbReference type="EMBL" id="GBN65549.1"/>
    </source>
</evidence>
<feature type="region of interest" description="Disordered" evidence="1">
    <location>
        <begin position="25"/>
        <end position="56"/>
    </location>
</feature>
<dbReference type="EMBL" id="BGPR01014671">
    <property type="protein sequence ID" value="GBN66196.1"/>
    <property type="molecule type" value="Genomic_DNA"/>
</dbReference>
<keyword evidence="4" id="KW-1185">Reference proteome</keyword>
<comment type="caution">
    <text evidence="2">The sequence shown here is derived from an EMBL/GenBank/DDBJ whole genome shotgun (WGS) entry which is preliminary data.</text>
</comment>
<evidence type="ECO:0000313" key="3">
    <source>
        <dbReference type="EMBL" id="GBN66196.1"/>
    </source>
</evidence>
<reference evidence="2 4" key="1">
    <citation type="journal article" date="2019" name="Sci. Rep.">
        <title>Orb-weaving spider Araneus ventricosus genome elucidates the spidroin gene catalogue.</title>
        <authorList>
            <person name="Kono N."/>
            <person name="Nakamura H."/>
            <person name="Ohtoshi R."/>
            <person name="Moran D.A.P."/>
            <person name="Shinohara A."/>
            <person name="Yoshida Y."/>
            <person name="Fujiwara M."/>
            <person name="Mori M."/>
            <person name="Tomita M."/>
            <person name="Arakawa K."/>
        </authorList>
    </citation>
    <scope>NUCLEOTIDE SEQUENCE [LARGE SCALE GENOMIC DNA]</scope>
</reference>
<proteinExistence type="predicted"/>
<dbReference type="AlphaFoldDB" id="A0A4Y2QQV0"/>
<name>A0A4Y2QQV0_ARAVE</name>
<feature type="compositionally biased region" description="Low complexity" evidence="1">
    <location>
        <begin position="26"/>
        <end position="37"/>
    </location>
</feature>
<organism evidence="2 4">
    <name type="scientific">Araneus ventricosus</name>
    <name type="common">Orbweaver spider</name>
    <name type="synonym">Epeira ventricosa</name>
    <dbReference type="NCBI Taxonomy" id="182803"/>
    <lineage>
        <taxon>Eukaryota</taxon>
        <taxon>Metazoa</taxon>
        <taxon>Ecdysozoa</taxon>
        <taxon>Arthropoda</taxon>
        <taxon>Chelicerata</taxon>
        <taxon>Arachnida</taxon>
        <taxon>Araneae</taxon>
        <taxon>Araneomorphae</taxon>
        <taxon>Entelegynae</taxon>
        <taxon>Araneoidea</taxon>
        <taxon>Araneidae</taxon>
        <taxon>Araneus</taxon>
    </lineage>
</organism>
<accession>A0A4Y2QQV0</accession>
<sequence length="167" mass="18580">MTRTIPEVAPPSSIFHITPAGGHLAPTDLTCTRPTTTRPKENHPALPKHPGKQLKDRPPQQIVRCCIRCCGSCIIAPITNGSCSNSPFHRGTTSHRKWATLPLLCHRVDESCLLIRKPLLRELTVSPRWGRPTTTAVLRRNWVSNFEHSGHEVKTLPPGRRGLQQVS</sequence>
<evidence type="ECO:0000256" key="1">
    <source>
        <dbReference type="SAM" id="MobiDB-lite"/>
    </source>
</evidence>
<dbReference type="EMBL" id="BGPR01014522">
    <property type="protein sequence ID" value="GBN65549.1"/>
    <property type="molecule type" value="Genomic_DNA"/>
</dbReference>